<dbReference type="EMBL" id="CP042425">
    <property type="protein sequence ID" value="QEL19957.1"/>
    <property type="molecule type" value="Genomic_DNA"/>
</dbReference>
<dbReference type="RefSeq" id="WP_246173550.1">
    <property type="nucleotide sequence ID" value="NZ_CP042425.1"/>
</dbReference>
<organism evidence="1 2">
    <name type="scientific">Limnoglobus roseus</name>
    <dbReference type="NCBI Taxonomy" id="2598579"/>
    <lineage>
        <taxon>Bacteria</taxon>
        <taxon>Pseudomonadati</taxon>
        <taxon>Planctomycetota</taxon>
        <taxon>Planctomycetia</taxon>
        <taxon>Gemmatales</taxon>
        <taxon>Gemmataceae</taxon>
        <taxon>Limnoglobus</taxon>
    </lineage>
</organism>
<keyword evidence="2" id="KW-1185">Reference proteome</keyword>
<protein>
    <submittedName>
        <fullName evidence="1">SMI1/KNR4 family protein</fullName>
    </submittedName>
</protein>
<accession>A0A5C1AP75</accession>
<gene>
    <name evidence="1" type="ORF">PX52LOC_07040</name>
</gene>
<proteinExistence type="predicted"/>
<evidence type="ECO:0000313" key="2">
    <source>
        <dbReference type="Proteomes" id="UP000324974"/>
    </source>
</evidence>
<dbReference type="KEGG" id="lrs:PX52LOC_07040"/>
<name>A0A5C1AP75_9BACT</name>
<reference evidence="2" key="1">
    <citation type="submission" date="2019-08" db="EMBL/GenBank/DDBJ databases">
        <title>Limnoglobus roseus gen. nov., sp. nov., a novel freshwater planctomycete with a giant genome from the family Gemmataceae.</title>
        <authorList>
            <person name="Kulichevskaya I.S."/>
            <person name="Naumoff D.G."/>
            <person name="Miroshnikov K."/>
            <person name="Ivanova A."/>
            <person name="Philippov D.A."/>
            <person name="Hakobyan A."/>
            <person name="Rijpstra I.C."/>
            <person name="Sinninghe Damste J.S."/>
            <person name="Liesack W."/>
            <person name="Dedysh S.N."/>
        </authorList>
    </citation>
    <scope>NUCLEOTIDE SEQUENCE [LARGE SCALE GENOMIC DNA]</scope>
    <source>
        <strain evidence="2">PX52</strain>
    </source>
</reference>
<evidence type="ECO:0000313" key="1">
    <source>
        <dbReference type="EMBL" id="QEL19957.1"/>
    </source>
</evidence>
<dbReference type="AlphaFoldDB" id="A0A5C1AP75"/>
<dbReference type="Proteomes" id="UP000324974">
    <property type="component" value="Chromosome"/>
</dbReference>
<sequence length="230" mass="25356">MTEAEWLAETEPTPMLEFLRGRASDRQSRHIMVHFAHQSLAWYHDEATRAVIAILDRYADGDIAGEGLHDALLPFAALCRVLAYKGYPWSVQNAVRLLPAHIESAALWLIRPFIPEGITVSSLSDLNDLVLPPIDGRIISYFRWVVCETLRDVVGAPIFRPITFSPAWLTHTAVGLAQAMYATREFGAMPTLADALQNAGCEDADILAHCRGDGPHVRGCWVIDGVLGKG</sequence>